<dbReference type="Pfam" id="PF04851">
    <property type="entry name" value="ResIII"/>
    <property type="match status" value="1"/>
</dbReference>
<dbReference type="GO" id="GO:0070125">
    <property type="term" value="P:mitochondrial translational elongation"/>
    <property type="evidence" value="ECO:0007669"/>
    <property type="project" value="TreeGrafter"/>
</dbReference>
<feature type="domain" description="Helicase C-terminal" evidence="4">
    <location>
        <begin position="287"/>
        <end position="443"/>
    </location>
</feature>
<dbReference type="GO" id="GO:0036121">
    <property type="term" value="F:double-stranded DNA helicase activity"/>
    <property type="evidence" value="ECO:0007669"/>
    <property type="project" value="TreeGrafter"/>
</dbReference>
<dbReference type="PROSITE" id="PS51194">
    <property type="entry name" value="HELICASE_CTER"/>
    <property type="match status" value="1"/>
</dbReference>
<dbReference type="SUPFAM" id="SSF52540">
    <property type="entry name" value="P-loop containing nucleoside triphosphate hydrolases"/>
    <property type="match status" value="1"/>
</dbReference>
<keyword evidence="1" id="KW-0347">Helicase</keyword>
<comment type="caution">
    <text evidence="5">The sequence shown here is derived from an EMBL/GenBank/DDBJ whole genome shotgun (WGS) entry which is preliminary data.</text>
</comment>
<keyword evidence="1" id="KW-0067">ATP-binding</keyword>
<dbReference type="PANTHER" id="PTHR47396:SF1">
    <property type="entry name" value="ATP-DEPENDENT HELICASE IRC3-RELATED"/>
    <property type="match status" value="1"/>
</dbReference>
<dbReference type="InterPro" id="IPR006935">
    <property type="entry name" value="Helicase/UvrB_N"/>
</dbReference>
<dbReference type="GO" id="GO:0005524">
    <property type="term" value="F:ATP binding"/>
    <property type="evidence" value="ECO:0007669"/>
    <property type="project" value="InterPro"/>
</dbReference>
<dbReference type="Pfam" id="PF00271">
    <property type="entry name" value="Helicase_C"/>
    <property type="match status" value="1"/>
</dbReference>
<dbReference type="GO" id="GO:0061749">
    <property type="term" value="F:forked DNA-dependent helicase activity"/>
    <property type="evidence" value="ECO:0007669"/>
    <property type="project" value="TreeGrafter"/>
</dbReference>
<evidence type="ECO:0000259" key="3">
    <source>
        <dbReference type="PROSITE" id="PS51192"/>
    </source>
</evidence>
<dbReference type="GO" id="GO:0016787">
    <property type="term" value="F:hydrolase activity"/>
    <property type="evidence" value="ECO:0007669"/>
    <property type="project" value="UniProtKB-KW"/>
</dbReference>
<gene>
    <name evidence="5" type="ORF">B0F90DRAFT_1621339</name>
</gene>
<keyword evidence="6" id="KW-1185">Reference proteome</keyword>
<protein>
    <submittedName>
        <fullName evidence="5">P-loop containing nucleoside triphosphate hydrolase protein</fullName>
    </submittedName>
</protein>
<organism evidence="5 6">
    <name type="scientific">Multifurca ochricompacta</name>
    <dbReference type="NCBI Taxonomy" id="376703"/>
    <lineage>
        <taxon>Eukaryota</taxon>
        <taxon>Fungi</taxon>
        <taxon>Dikarya</taxon>
        <taxon>Basidiomycota</taxon>
        <taxon>Agaricomycotina</taxon>
        <taxon>Agaricomycetes</taxon>
        <taxon>Russulales</taxon>
        <taxon>Russulaceae</taxon>
        <taxon>Multifurca</taxon>
    </lineage>
</organism>
<evidence type="ECO:0000313" key="6">
    <source>
        <dbReference type="Proteomes" id="UP001203297"/>
    </source>
</evidence>
<evidence type="ECO:0000259" key="4">
    <source>
        <dbReference type="PROSITE" id="PS51194"/>
    </source>
</evidence>
<dbReference type="GO" id="GO:0005759">
    <property type="term" value="C:mitochondrial matrix"/>
    <property type="evidence" value="ECO:0007669"/>
    <property type="project" value="TreeGrafter"/>
</dbReference>
<dbReference type="CDD" id="cd18799">
    <property type="entry name" value="SF2_C_EcoAI-like"/>
    <property type="match status" value="1"/>
</dbReference>
<dbReference type="InterPro" id="IPR014001">
    <property type="entry name" value="Helicase_ATP-bd"/>
</dbReference>
<dbReference type="GO" id="GO:0032042">
    <property type="term" value="P:mitochondrial DNA metabolic process"/>
    <property type="evidence" value="ECO:0007669"/>
    <property type="project" value="TreeGrafter"/>
</dbReference>
<evidence type="ECO:0000313" key="5">
    <source>
        <dbReference type="EMBL" id="KAI0307989.1"/>
    </source>
</evidence>
<dbReference type="EMBL" id="WTXG01000001">
    <property type="protein sequence ID" value="KAI0307989.1"/>
    <property type="molecule type" value="Genomic_DNA"/>
</dbReference>
<name>A0AAD4MDQ4_9AGAM</name>
<dbReference type="Proteomes" id="UP001203297">
    <property type="component" value="Unassembled WGS sequence"/>
</dbReference>
<dbReference type="AlphaFoldDB" id="A0AAD4MDQ4"/>
<proteinExistence type="predicted"/>
<evidence type="ECO:0000256" key="2">
    <source>
        <dbReference type="SAM" id="MobiDB-lite"/>
    </source>
</evidence>
<feature type="domain" description="Helicase ATP-binding" evidence="3">
    <location>
        <begin position="55"/>
        <end position="231"/>
    </location>
</feature>
<dbReference type="InterPro" id="IPR050742">
    <property type="entry name" value="Helicase_Restrict-Modif_Enz"/>
</dbReference>
<keyword evidence="1" id="KW-0547">Nucleotide-binding</keyword>
<dbReference type="SMART" id="SM00487">
    <property type="entry name" value="DEXDc"/>
    <property type="match status" value="1"/>
</dbReference>
<evidence type="ECO:0000256" key="1">
    <source>
        <dbReference type="ARBA" id="ARBA00022806"/>
    </source>
</evidence>
<accession>A0AAD4MDQ4</accession>
<dbReference type="Gene3D" id="3.40.50.300">
    <property type="entry name" value="P-loop containing nucleotide triphosphate hydrolases"/>
    <property type="match status" value="2"/>
</dbReference>
<dbReference type="GO" id="GO:0000403">
    <property type="term" value="F:Y-form DNA binding"/>
    <property type="evidence" value="ECO:0007669"/>
    <property type="project" value="TreeGrafter"/>
</dbReference>
<sequence>MWPSSSRRLVGQIQLCFQSFQVSHRRLLATQPQFHQPSPLTLRPYQEICLKACLDAHNSGASRIGVSLPTGAGKTAVFISLLSRLEPRRDRPNATRSLVIVNSIELAKQAAAQAQRQRPDWIVEIEQGRKHKASGDANLTVATYQTLLEAGRLHKFSPQGFKAIVVDEAHHAAAPSYRRILSFFHPEIQCPENHTHACPARDVVPIFGFSATFSRHDGLALGSVFERIVYHRDFLDMIREQWLCNVRFTTVKANINLKDVTISTHSGDFSATSLAHVINTETLNRLVIQTWLDKAAKERKSTIVFAVNVAHARALTKTFQSAGVDARYLYSGTPNAERSALIEHFRVGDFPVLLNCALLTEGTDIPNIDCVIIARPTKSRNLFLQMIGRGMRLSPDTGKQDCHVIDFVDSVDRLVGIVSAPTLFGLDPAAVENVVDTQEREPDPTNGDSRAAHPIGDNRLSVPDPKSVTYIDYDNPFTLVNQSQGILPHIARLSRNAWVDCGDGICVLECLGKGHIRIEPIPGTENHFHAHYAPAIHPETASALNISRFQTNRKILDASDLAGAVRGCDTYVAEKVLKGPLSLALWRTAKWREGPASPAQKLLVAKKWGYVYKSVRDFRELPDDVTFPERLRTLTKGEAAHIITRLKHGALRRYTKKLMIHRKLEAAIAKEKQRQAKEHVRVGPLAPIIPQSTVTVDVVST</sequence>
<feature type="region of interest" description="Disordered" evidence="2">
    <location>
        <begin position="437"/>
        <end position="459"/>
    </location>
</feature>
<dbReference type="PROSITE" id="PS51192">
    <property type="entry name" value="HELICASE_ATP_BIND_1"/>
    <property type="match status" value="1"/>
</dbReference>
<keyword evidence="5" id="KW-0378">Hydrolase</keyword>
<dbReference type="SMART" id="SM00490">
    <property type="entry name" value="HELICc"/>
    <property type="match status" value="1"/>
</dbReference>
<dbReference type="InterPro" id="IPR027417">
    <property type="entry name" value="P-loop_NTPase"/>
</dbReference>
<reference evidence="5" key="1">
    <citation type="journal article" date="2022" name="New Phytol.">
        <title>Evolutionary transition to the ectomycorrhizal habit in the genomes of a hyperdiverse lineage of mushroom-forming fungi.</title>
        <authorList>
            <person name="Looney B."/>
            <person name="Miyauchi S."/>
            <person name="Morin E."/>
            <person name="Drula E."/>
            <person name="Courty P.E."/>
            <person name="Kohler A."/>
            <person name="Kuo A."/>
            <person name="LaButti K."/>
            <person name="Pangilinan J."/>
            <person name="Lipzen A."/>
            <person name="Riley R."/>
            <person name="Andreopoulos W."/>
            <person name="He G."/>
            <person name="Johnson J."/>
            <person name="Nolan M."/>
            <person name="Tritt A."/>
            <person name="Barry K.W."/>
            <person name="Grigoriev I.V."/>
            <person name="Nagy L.G."/>
            <person name="Hibbett D."/>
            <person name="Henrissat B."/>
            <person name="Matheny P.B."/>
            <person name="Labbe J."/>
            <person name="Martin F.M."/>
        </authorList>
    </citation>
    <scope>NUCLEOTIDE SEQUENCE</scope>
    <source>
        <strain evidence="5">BPL690</strain>
    </source>
</reference>
<dbReference type="PANTHER" id="PTHR47396">
    <property type="entry name" value="TYPE I RESTRICTION ENZYME ECOKI R PROTEIN"/>
    <property type="match status" value="1"/>
</dbReference>
<dbReference type="InterPro" id="IPR001650">
    <property type="entry name" value="Helicase_C-like"/>
</dbReference>